<gene>
    <name evidence="2" type="ORF">SETIT_9G065900v2</name>
</gene>
<accession>A0A368SDY8</accession>
<dbReference type="EMBL" id="CM003536">
    <property type="protein sequence ID" value="RCV40578.1"/>
    <property type="molecule type" value="Genomic_DNA"/>
</dbReference>
<proteinExistence type="predicted"/>
<sequence length="70" mass="7454">MVMLNSCHLALPTERVRSGGVVVVSGGYCLEDGAATICTSTATSLCLPIYQALALVWFGVVYMMSFECLC</sequence>
<evidence type="ECO:0000313" key="2">
    <source>
        <dbReference type="EMBL" id="RCV40578.1"/>
    </source>
</evidence>
<reference evidence="2" key="2">
    <citation type="submission" date="2015-07" db="EMBL/GenBank/DDBJ databases">
        <authorList>
            <person name="Noorani M."/>
        </authorList>
    </citation>
    <scope>NUCLEOTIDE SEQUENCE</scope>
    <source>
        <strain evidence="2">Yugu1</strain>
    </source>
</reference>
<keyword evidence="1" id="KW-1133">Transmembrane helix</keyword>
<organism evidence="2">
    <name type="scientific">Setaria italica</name>
    <name type="common">Foxtail millet</name>
    <name type="synonym">Panicum italicum</name>
    <dbReference type="NCBI Taxonomy" id="4555"/>
    <lineage>
        <taxon>Eukaryota</taxon>
        <taxon>Viridiplantae</taxon>
        <taxon>Streptophyta</taxon>
        <taxon>Embryophyta</taxon>
        <taxon>Tracheophyta</taxon>
        <taxon>Spermatophyta</taxon>
        <taxon>Magnoliopsida</taxon>
        <taxon>Liliopsida</taxon>
        <taxon>Poales</taxon>
        <taxon>Poaceae</taxon>
        <taxon>PACMAD clade</taxon>
        <taxon>Panicoideae</taxon>
        <taxon>Panicodae</taxon>
        <taxon>Paniceae</taxon>
        <taxon>Cenchrinae</taxon>
        <taxon>Setaria</taxon>
    </lineage>
</organism>
<reference evidence="2" key="1">
    <citation type="journal article" date="2012" name="Nat. Biotechnol.">
        <title>Reference genome sequence of the model plant Setaria.</title>
        <authorList>
            <person name="Bennetzen J.L."/>
            <person name="Schmutz J."/>
            <person name="Wang H."/>
            <person name="Percifield R."/>
            <person name="Hawkins J."/>
            <person name="Pontaroli A.C."/>
            <person name="Estep M."/>
            <person name="Feng L."/>
            <person name="Vaughn J.N."/>
            <person name="Grimwood J."/>
            <person name="Jenkins J."/>
            <person name="Barry K."/>
            <person name="Lindquist E."/>
            <person name="Hellsten U."/>
            <person name="Deshpande S."/>
            <person name="Wang X."/>
            <person name="Wu X."/>
            <person name="Mitros T."/>
            <person name="Triplett J."/>
            <person name="Yang X."/>
            <person name="Ye C.Y."/>
            <person name="Mauro-Herrera M."/>
            <person name="Wang L."/>
            <person name="Li P."/>
            <person name="Sharma M."/>
            <person name="Sharma R."/>
            <person name="Ronald P.C."/>
            <person name="Panaud O."/>
            <person name="Kellogg E.A."/>
            <person name="Brutnell T.P."/>
            <person name="Doust A.N."/>
            <person name="Tuskan G.A."/>
            <person name="Rokhsar D."/>
            <person name="Devos K.M."/>
        </authorList>
    </citation>
    <scope>NUCLEOTIDE SEQUENCE [LARGE SCALE GENOMIC DNA]</scope>
    <source>
        <strain evidence="2">Yugu1</strain>
    </source>
</reference>
<dbReference type="AlphaFoldDB" id="A0A368SDY8"/>
<feature type="transmembrane region" description="Helical" evidence="1">
    <location>
        <begin position="49"/>
        <end position="69"/>
    </location>
</feature>
<keyword evidence="1" id="KW-0812">Transmembrane</keyword>
<protein>
    <submittedName>
        <fullName evidence="2">Uncharacterized protein</fullName>
    </submittedName>
</protein>
<name>A0A368SDY8_SETIT</name>
<evidence type="ECO:0000256" key="1">
    <source>
        <dbReference type="SAM" id="Phobius"/>
    </source>
</evidence>
<keyword evidence="1" id="KW-0472">Membrane</keyword>